<dbReference type="InterPro" id="IPR006189">
    <property type="entry name" value="CHASE_dom"/>
</dbReference>
<keyword evidence="4" id="KW-0597">Phosphoprotein</keyword>
<evidence type="ECO:0000256" key="11">
    <source>
        <dbReference type="ARBA" id="ARBA00023136"/>
    </source>
</evidence>
<protein>
    <recommendedName>
        <fullName evidence="3">histidine kinase</fullName>
        <ecNumber evidence="3">2.7.13.3</ecNumber>
    </recommendedName>
</protein>
<organism evidence="14 15">
    <name type="scientific">Aurantiacibacter flavus</name>
    <dbReference type="NCBI Taxonomy" id="3145232"/>
    <lineage>
        <taxon>Bacteria</taxon>
        <taxon>Pseudomonadati</taxon>
        <taxon>Pseudomonadota</taxon>
        <taxon>Alphaproteobacteria</taxon>
        <taxon>Sphingomonadales</taxon>
        <taxon>Erythrobacteraceae</taxon>
        <taxon>Aurantiacibacter</taxon>
    </lineage>
</organism>
<evidence type="ECO:0000256" key="3">
    <source>
        <dbReference type="ARBA" id="ARBA00012438"/>
    </source>
</evidence>
<feature type="transmembrane region" description="Helical" evidence="12">
    <location>
        <begin position="289"/>
        <end position="312"/>
    </location>
</feature>
<evidence type="ECO:0000256" key="4">
    <source>
        <dbReference type="ARBA" id="ARBA00022553"/>
    </source>
</evidence>
<evidence type="ECO:0000256" key="5">
    <source>
        <dbReference type="ARBA" id="ARBA00022679"/>
    </source>
</evidence>
<dbReference type="Gene3D" id="3.30.565.10">
    <property type="entry name" value="Histidine kinase-like ATPase, C-terminal domain"/>
    <property type="match status" value="1"/>
</dbReference>
<keyword evidence="8" id="KW-0418">Kinase</keyword>
<sequence>MKFPRALPIGIFLLISAIALLSAFAIERGEAQRASTQLTARTDAIASALERRANASSAYLRAGAALLSTLGDIPEAEFRRFVSELRLDSDFRGNDGIGWAMVVRPGEEDEFDALMERDYAMPHPLYPRPTGSQPFAVPVTYLHPQNDRSRRALGYDMYSEPARRSAMIEAAVSASPTASDGVVLQQEGGIEAPGFLIYMPVYTPAPGGRALQGYIYSPFNADQFLHTALELEEAGQFGVQLFDGDRASPGNLLASTIADENPDAHFSRREVTIANNTWLLVVSRSGGGLLSGLAFATLMFGLLVASLLAVVVRLLTQQAEEDEATLAWYSEQASIRNSLTRELNHRVKNTLANVLSIISLTRRRSEDLESFADSLTGRIRALSATHDLLTQSDWGATPVGAVVEAELLPYATSGDHTLVIEGEAVNLAPNEALSLGLAVHELATNAAKYGALSVPDGNLKVTWELVSEELVRIEWLERGGPPVKQDRGRGFGTDLIQRIVAHELSNPVELSFEPEGVRCVMCVPIRRPREFALRAGALTSKGKRMRRGRIASRLEAEGQ</sequence>
<dbReference type="SMART" id="SM00911">
    <property type="entry name" value="HWE_HK"/>
    <property type="match status" value="1"/>
</dbReference>
<keyword evidence="6 12" id="KW-0812">Transmembrane</keyword>
<dbReference type="Proteomes" id="UP001484535">
    <property type="component" value="Unassembled WGS sequence"/>
</dbReference>
<keyword evidence="5" id="KW-0808">Transferase</keyword>
<keyword evidence="15" id="KW-1185">Reference proteome</keyword>
<keyword evidence="10 12" id="KW-1133">Transmembrane helix</keyword>
<dbReference type="PANTHER" id="PTHR41523">
    <property type="entry name" value="TWO-COMPONENT SYSTEM SENSOR PROTEIN"/>
    <property type="match status" value="1"/>
</dbReference>
<evidence type="ECO:0000256" key="7">
    <source>
        <dbReference type="ARBA" id="ARBA00022741"/>
    </source>
</evidence>
<dbReference type="SMART" id="SM01079">
    <property type="entry name" value="CHASE"/>
    <property type="match status" value="1"/>
</dbReference>
<comment type="catalytic activity">
    <reaction evidence="1">
        <text>ATP + protein L-histidine = ADP + protein N-phospho-L-histidine.</text>
        <dbReference type="EC" id="2.7.13.3"/>
    </reaction>
</comment>
<evidence type="ECO:0000256" key="10">
    <source>
        <dbReference type="ARBA" id="ARBA00022989"/>
    </source>
</evidence>
<feature type="domain" description="CHASE" evidence="13">
    <location>
        <begin position="69"/>
        <end position="281"/>
    </location>
</feature>
<reference evidence="14 15" key="1">
    <citation type="submission" date="2024-05" db="EMBL/GenBank/DDBJ databases">
        <authorList>
            <person name="Park S."/>
        </authorList>
    </citation>
    <scope>NUCLEOTIDE SEQUENCE [LARGE SCALE GENOMIC DNA]</scope>
    <source>
        <strain evidence="14 15">DGU5</strain>
    </source>
</reference>
<dbReference type="PROSITE" id="PS50839">
    <property type="entry name" value="CHASE"/>
    <property type="match status" value="1"/>
</dbReference>
<evidence type="ECO:0000256" key="1">
    <source>
        <dbReference type="ARBA" id="ARBA00000085"/>
    </source>
</evidence>
<dbReference type="Pfam" id="PF07536">
    <property type="entry name" value="HWE_HK"/>
    <property type="match status" value="1"/>
</dbReference>
<accession>A0ABV0CZZ1</accession>
<evidence type="ECO:0000256" key="2">
    <source>
        <dbReference type="ARBA" id="ARBA00004370"/>
    </source>
</evidence>
<evidence type="ECO:0000256" key="6">
    <source>
        <dbReference type="ARBA" id="ARBA00022692"/>
    </source>
</evidence>
<dbReference type="InterPro" id="IPR011102">
    <property type="entry name" value="Sig_transdc_His_kinase_HWE"/>
</dbReference>
<comment type="caution">
    <text evidence="14">The sequence shown here is derived from an EMBL/GenBank/DDBJ whole genome shotgun (WGS) entry which is preliminary data.</text>
</comment>
<keyword evidence="11 12" id="KW-0472">Membrane</keyword>
<proteinExistence type="predicted"/>
<gene>
    <name evidence="14" type="ORF">ABDJ38_14820</name>
</gene>
<dbReference type="EC" id="2.7.13.3" evidence="3"/>
<keyword evidence="7" id="KW-0547">Nucleotide-binding</keyword>
<keyword evidence="9" id="KW-0067">ATP-binding</keyword>
<evidence type="ECO:0000256" key="9">
    <source>
        <dbReference type="ARBA" id="ARBA00022840"/>
    </source>
</evidence>
<evidence type="ECO:0000259" key="13">
    <source>
        <dbReference type="PROSITE" id="PS50839"/>
    </source>
</evidence>
<dbReference type="Gene3D" id="3.30.450.350">
    <property type="entry name" value="CHASE domain"/>
    <property type="match status" value="1"/>
</dbReference>
<evidence type="ECO:0000256" key="8">
    <source>
        <dbReference type="ARBA" id="ARBA00022777"/>
    </source>
</evidence>
<dbReference type="PANTHER" id="PTHR41523:SF8">
    <property type="entry name" value="ETHYLENE RESPONSE SENSOR PROTEIN"/>
    <property type="match status" value="1"/>
</dbReference>
<dbReference type="InterPro" id="IPR042240">
    <property type="entry name" value="CHASE_sf"/>
</dbReference>
<evidence type="ECO:0000313" key="15">
    <source>
        <dbReference type="Proteomes" id="UP001484535"/>
    </source>
</evidence>
<dbReference type="Pfam" id="PF03924">
    <property type="entry name" value="CHASE"/>
    <property type="match status" value="1"/>
</dbReference>
<dbReference type="EMBL" id="JBDLBR010000005">
    <property type="protein sequence ID" value="MEN7538453.1"/>
    <property type="molecule type" value="Genomic_DNA"/>
</dbReference>
<evidence type="ECO:0000256" key="12">
    <source>
        <dbReference type="SAM" id="Phobius"/>
    </source>
</evidence>
<name>A0ABV0CZZ1_9SPHN</name>
<evidence type="ECO:0000313" key="14">
    <source>
        <dbReference type="EMBL" id="MEN7538453.1"/>
    </source>
</evidence>
<comment type="subcellular location">
    <subcellularLocation>
        <location evidence="2">Membrane</location>
    </subcellularLocation>
</comment>
<dbReference type="InterPro" id="IPR036890">
    <property type="entry name" value="HATPase_C_sf"/>
</dbReference>